<evidence type="ECO:0000256" key="6">
    <source>
        <dbReference type="ARBA" id="ARBA00026072"/>
    </source>
</evidence>
<keyword evidence="8" id="KW-0969">Cilium</keyword>
<evidence type="ECO:0000313" key="9">
    <source>
        <dbReference type="Proteomes" id="UP000254889"/>
    </source>
</evidence>
<dbReference type="PIRSF" id="PIRSF002889">
    <property type="entry name" value="Rod_FlgB"/>
    <property type="match status" value="1"/>
</dbReference>
<keyword evidence="8" id="KW-0966">Cell projection</keyword>
<organism evidence="8 9">
    <name type="scientific">Pseudolabrys taiwanensis</name>
    <dbReference type="NCBI Taxonomy" id="331696"/>
    <lineage>
        <taxon>Bacteria</taxon>
        <taxon>Pseudomonadati</taxon>
        <taxon>Pseudomonadota</taxon>
        <taxon>Alphaproteobacteria</taxon>
        <taxon>Hyphomicrobiales</taxon>
        <taxon>Xanthobacteraceae</taxon>
        <taxon>Pseudolabrys</taxon>
    </lineage>
</organism>
<evidence type="ECO:0000256" key="3">
    <source>
        <dbReference type="ARBA" id="ARBA00014376"/>
    </source>
</evidence>
<dbReference type="Proteomes" id="UP000254889">
    <property type="component" value="Chromosome"/>
</dbReference>
<evidence type="ECO:0000313" key="8">
    <source>
        <dbReference type="EMBL" id="AXK79193.1"/>
    </source>
</evidence>
<proteinExistence type="inferred from homology"/>
<dbReference type="NCBIfam" id="NF004654">
    <property type="entry name" value="PRK06004.1"/>
    <property type="match status" value="1"/>
</dbReference>
<gene>
    <name evidence="8" type="ORF">DW352_00865</name>
</gene>
<dbReference type="OrthoDB" id="9788334at2"/>
<dbReference type="GO" id="GO:0071973">
    <property type="term" value="P:bacterial-type flagellum-dependent cell motility"/>
    <property type="evidence" value="ECO:0007669"/>
    <property type="project" value="InterPro"/>
</dbReference>
<dbReference type="KEGG" id="ptaw:DW352_00865"/>
<dbReference type="GO" id="GO:0030694">
    <property type="term" value="C:bacterial-type flagellum basal body, rod"/>
    <property type="evidence" value="ECO:0007669"/>
    <property type="project" value="InterPro"/>
</dbReference>
<keyword evidence="9" id="KW-1185">Reference proteome</keyword>
<evidence type="ECO:0000256" key="1">
    <source>
        <dbReference type="ARBA" id="ARBA00004117"/>
    </source>
</evidence>
<sequence>MAITDIPIFSMLRTRLDWAQSRQRLLAENVANSDTPNYRARDLAPLNFPDPAKVATAAPPRVQLAQTEAGHFGMAEGSSQFSESKAGYDVRPTGNAVSLEEEMMKVAANQMDYQAASALYTRSLGLIKTAIGKR</sequence>
<comment type="similarity">
    <text evidence="2 7">Belongs to the flagella basal body rod proteins family.</text>
</comment>
<keyword evidence="4 7" id="KW-0975">Bacterial flagellum</keyword>
<evidence type="ECO:0000256" key="7">
    <source>
        <dbReference type="PIRNR" id="PIRNR002889"/>
    </source>
</evidence>
<dbReference type="AlphaFoldDB" id="A0A345ZQJ6"/>
<evidence type="ECO:0000256" key="2">
    <source>
        <dbReference type="ARBA" id="ARBA00009677"/>
    </source>
</evidence>
<accession>A0A345ZQJ6</accession>
<dbReference type="InterPro" id="IPR019776">
    <property type="entry name" value="Flagellar_basal_body_rod_CS"/>
</dbReference>
<keyword evidence="8" id="KW-0282">Flagellum</keyword>
<evidence type="ECO:0000256" key="5">
    <source>
        <dbReference type="ARBA" id="ARBA00024934"/>
    </source>
</evidence>
<evidence type="ECO:0000256" key="4">
    <source>
        <dbReference type="ARBA" id="ARBA00023143"/>
    </source>
</evidence>
<dbReference type="NCBIfam" id="TIGR01396">
    <property type="entry name" value="FlgB"/>
    <property type="match status" value="1"/>
</dbReference>
<name>A0A345ZQJ6_9HYPH</name>
<dbReference type="PROSITE" id="PS00588">
    <property type="entry name" value="FLAGELLA_BB_ROD"/>
    <property type="match status" value="1"/>
</dbReference>
<dbReference type="InterPro" id="IPR006300">
    <property type="entry name" value="FlgB"/>
</dbReference>
<reference evidence="8 9" key="1">
    <citation type="submission" date="2018-07" db="EMBL/GenBank/DDBJ databases">
        <authorList>
            <person name="Quirk P.G."/>
            <person name="Krulwich T.A."/>
        </authorList>
    </citation>
    <scope>NUCLEOTIDE SEQUENCE [LARGE SCALE GENOMIC DNA]</scope>
    <source>
        <strain evidence="8 9">CC-BB4</strain>
    </source>
</reference>
<dbReference type="EMBL" id="CP031417">
    <property type="protein sequence ID" value="AXK79193.1"/>
    <property type="molecule type" value="Genomic_DNA"/>
</dbReference>
<protein>
    <recommendedName>
        <fullName evidence="3 7">Flagellar basal body rod protein FlgB</fullName>
    </recommendedName>
</protein>
<comment type="function">
    <text evidence="5 7">Structural component of flagellum, the bacterial motility apparatus. Part of the rod structure of flagellar basal body.</text>
</comment>
<comment type="subcellular location">
    <subcellularLocation>
        <location evidence="1 7">Bacterial flagellum basal body</location>
    </subcellularLocation>
</comment>
<comment type="subunit">
    <text evidence="6">The basal body constitutes a major portion of the flagellar organelle and consists of a number of rings mounted on a central rod. In Gram-negative bacteria, at least four rings, L, P, S and M are present, whereas Gram-positive bacteria lack the L and P rings. The rod consists of about 26 subunits of FlgG in the distal portion, and FlgB, FlgC and FlgF build up the proximal portion of the rod with about 6 subunits each. Rod assembly occurs by export via the flagellum-specific pathway of its constituent proteins and by their incorporation into the rod structure in the probable order of FlgB, FlgC, FlgF and FlgG. Another protein, FliE, also assembles onto the stable rod structure.</text>
</comment>
<dbReference type="RefSeq" id="WP_115687642.1">
    <property type="nucleotide sequence ID" value="NZ_CP031417.1"/>
</dbReference>